<name>A0A9P4NXG7_9PEZI</name>
<protein>
    <submittedName>
        <fullName evidence="6">NUC189-domain-containing protein</fullName>
    </submittedName>
</protein>
<comment type="caution">
    <text evidence="6">The sequence shown here is derived from an EMBL/GenBank/DDBJ whole genome shotgun (WGS) entry which is preliminary data.</text>
</comment>
<evidence type="ECO:0000313" key="7">
    <source>
        <dbReference type="Proteomes" id="UP000800235"/>
    </source>
</evidence>
<dbReference type="Proteomes" id="UP000800235">
    <property type="component" value="Unassembled WGS sequence"/>
</dbReference>
<comment type="similarity">
    <text evidence="3">Belongs to the UTP5 family.</text>
</comment>
<dbReference type="OrthoDB" id="30195at2759"/>
<dbReference type="PANTHER" id="PTHR44267">
    <property type="entry name" value="WD REPEAT-CONTAINING PROTEIN 43"/>
    <property type="match status" value="1"/>
</dbReference>
<feature type="region of interest" description="Disordered" evidence="4">
    <location>
        <begin position="333"/>
        <end position="353"/>
    </location>
</feature>
<keyword evidence="2" id="KW-0539">Nucleus</keyword>
<feature type="region of interest" description="Disordered" evidence="4">
    <location>
        <begin position="1"/>
        <end position="36"/>
    </location>
</feature>
<dbReference type="InterPro" id="IPR052414">
    <property type="entry name" value="U3_snoRNA-assoc_WDR"/>
</dbReference>
<evidence type="ECO:0000256" key="2">
    <source>
        <dbReference type="ARBA" id="ARBA00023242"/>
    </source>
</evidence>
<dbReference type="GO" id="GO:0000462">
    <property type="term" value="P:maturation of SSU-rRNA from tricistronic rRNA transcript (SSU-rRNA, 5.8S rRNA, LSU-rRNA)"/>
    <property type="evidence" value="ECO:0007669"/>
    <property type="project" value="TreeGrafter"/>
</dbReference>
<dbReference type="PANTHER" id="PTHR44267:SF1">
    <property type="entry name" value="WD REPEAT-CONTAINING PROTEIN 43"/>
    <property type="match status" value="1"/>
</dbReference>
<feature type="region of interest" description="Disordered" evidence="4">
    <location>
        <begin position="84"/>
        <end position="118"/>
    </location>
</feature>
<feature type="compositionally biased region" description="Basic and acidic residues" evidence="4">
    <location>
        <begin position="340"/>
        <end position="353"/>
    </location>
</feature>
<evidence type="ECO:0000313" key="6">
    <source>
        <dbReference type="EMBL" id="KAF2433168.1"/>
    </source>
</evidence>
<dbReference type="Pfam" id="PF04003">
    <property type="entry name" value="Utp12"/>
    <property type="match status" value="1"/>
</dbReference>
<feature type="compositionally biased region" description="Polar residues" evidence="4">
    <location>
        <begin position="25"/>
        <end position="36"/>
    </location>
</feature>
<organism evidence="6 7">
    <name type="scientific">Tothia fuscella</name>
    <dbReference type="NCBI Taxonomy" id="1048955"/>
    <lineage>
        <taxon>Eukaryota</taxon>
        <taxon>Fungi</taxon>
        <taxon>Dikarya</taxon>
        <taxon>Ascomycota</taxon>
        <taxon>Pezizomycotina</taxon>
        <taxon>Dothideomycetes</taxon>
        <taxon>Pleosporomycetidae</taxon>
        <taxon>Venturiales</taxon>
        <taxon>Cylindrosympodiaceae</taxon>
        <taxon>Tothia</taxon>
    </lineage>
</organism>
<accession>A0A9P4NXG7</accession>
<evidence type="ECO:0000256" key="4">
    <source>
        <dbReference type="SAM" id="MobiDB-lite"/>
    </source>
</evidence>
<evidence type="ECO:0000256" key="3">
    <source>
        <dbReference type="ARBA" id="ARBA00038335"/>
    </source>
</evidence>
<dbReference type="EMBL" id="MU007022">
    <property type="protein sequence ID" value="KAF2433168.1"/>
    <property type="molecule type" value="Genomic_DNA"/>
</dbReference>
<sequence>MAASVTKRPTDSVIEPPPKRRRHSPTTNGLQDILLNGNNSKLAAAYSQNPRSSKNVKVDDSQAVISNGHNSIIPEPAQREIVEISSDSSSSDDDNDEEEETPHVNGVSHADEEDTDKEEENLIVNGHREPSIELGDEDLPTEELTFGERLRYAEYAEPIDVEDALAASVQDPFALARTPNTRNLSVPSATSLSTVLTQALRTNDRELLETCFEMNELESVRSTIERLPSHLVGDLLRRLAERIHKRPGRAGNLMIWVQWSLVSHGGFLAGRQDVVSHLSSLVKVMKERAGGLQHLLQLKGKLDMLAAQQELRRNMAAARNHDDDDQAVIYVEGEESDSSEQEHGMRQDGRRGQNDEADILGVVDYELPVVNGVGKHMDEDSDVVEDVLEEDDDSEEGSDEETSDSDIEGLEVEESDVEEVSGSEEEESRPTSKSKGSKGR</sequence>
<dbReference type="AlphaFoldDB" id="A0A9P4NXG7"/>
<evidence type="ECO:0000256" key="1">
    <source>
        <dbReference type="ARBA" id="ARBA00004123"/>
    </source>
</evidence>
<keyword evidence="7" id="KW-1185">Reference proteome</keyword>
<dbReference type="InterPro" id="IPR007148">
    <property type="entry name" value="SSU_processome_Utp12"/>
</dbReference>
<gene>
    <name evidence="6" type="ORF">EJ08DRAFT_93171</name>
</gene>
<feature type="compositionally biased region" description="Acidic residues" evidence="4">
    <location>
        <begin position="90"/>
        <end position="100"/>
    </location>
</feature>
<feature type="domain" description="Small-subunit processome Utp12" evidence="5">
    <location>
        <begin position="203"/>
        <end position="306"/>
    </location>
</feature>
<reference evidence="6" key="1">
    <citation type="journal article" date="2020" name="Stud. Mycol.">
        <title>101 Dothideomycetes genomes: a test case for predicting lifestyles and emergence of pathogens.</title>
        <authorList>
            <person name="Haridas S."/>
            <person name="Albert R."/>
            <person name="Binder M."/>
            <person name="Bloem J."/>
            <person name="Labutti K."/>
            <person name="Salamov A."/>
            <person name="Andreopoulos B."/>
            <person name="Baker S."/>
            <person name="Barry K."/>
            <person name="Bills G."/>
            <person name="Bluhm B."/>
            <person name="Cannon C."/>
            <person name="Castanera R."/>
            <person name="Culley D."/>
            <person name="Daum C."/>
            <person name="Ezra D."/>
            <person name="Gonzalez J."/>
            <person name="Henrissat B."/>
            <person name="Kuo A."/>
            <person name="Liang C."/>
            <person name="Lipzen A."/>
            <person name="Lutzoni F."/>
            <person name="Magnuson J."/>
            <person name="Mondo S."/>
            <person name="Nolan M."/>
            <person name="Ohm R."/>
            <person name="Pangilinan J."/>
            <person name="Park H.-J."/>
            <person name="Ramirez L."/>
            <person name="Alfaro M."/>
            <person name="Sun H."/>
            <person name="Tritt A."/>
            <person name="Yoshinaga Y."/>
            <person name="Zwiers L.-H."/>
            <person name="Turgeon B."/>
            <person name="Goodwin S."/>
            <person name="Spatafora J."/>
            <person name="Crous P."/>
            <person name="Grigoriev I."/>
        </authorList>
    </citation>
    <scope>NUCLEOTIDE SEQUENCE</scope>
    <source>
        <strain evidence="6">CBS 130266</strain>
    </source>
</reference>
<feature type="compositionally biased region" description="Acidic residues" evidence="4">
    <location>
        <begin position="379"/>
        <end position="427"/>
    </location>
</feature>
<feature type="region of interest" description="Disordered" evidence="4">
    <location>
        <begin position="373"/>
        <end position="440"/>
    </location>
</feature>
<proteinExistence type="inferred from homology"/>
<dbReference type="GO" id="GO:0005730">
    <property type="term" value="C:nucleolus"/>
    <property type="evidence" value="ECO:0007669"/>
    <property type="project" value="TreeGrafter"/>
</dbReference>
<comment type="subcellular location">
    <subcellularLocation>
        <location evidence="1">Nucleus</location>
    </subcellularLocation>
</comment>
<evidence type="ECO:0000259" key="5">
    <source>
        <dbReference type="Pfam" id="PF04003"/>
    </source>
</evidence>